<dbReference type="Proteomes" id="UP000228535">
    <property type="component" value="Unassembled WGS sequence"/>
</dbReference>
<evidence type="ECO:0000256" key="2">
    <source>
        <dbReference type="SAM" id="SignalP"/>
    </source>
</evidence>
<feature type="domain" description="DUF4468" evidence="3">
    <location>
        <begin position="106"/>
        <end position="190"/>
    </location>
</feature>
<accession>A0A2M9BRM3</accession>
<feature type="region of interest" description="Disordered" evidence="1">
    <location>
        <begin position="211"/>
        <end position="236"/>
    </location>
</feature>
<reference evidence="4 5" key="1">
    <citation type="submission" date="2017-11" db="EMBL/GenBank/DDBJ databases">
        <title>Genomic Encyclopedia of Archaeal and Bacterial Type Strains, Phase II (KMG-II): From Individual Species to Whole Genera.</title>
        <authorList>
            <person name="Goeker M."/>
        </authorList>
    </citation>
    <scope>NUCLEOTIDE SEQUENCE [LARGE SCALE GENOMIC DNA]</scope>
    <source>
        <strain evidence="4 5">DSM 11115</strain>
    </source>
</reference>
<keyword evidence="5" id="KW-1185">Reference proteome</keyword>
<feature type="compositionally biased region" description="Low complexity" evidence="1">
    <location>
        <begin position="226"/>
        <end position="235"/>
    </location>
</feature>
<evidence type="ECO:0000313" key="5">
    <source>
        <dbReference type="Proteomes" id="UP000228535"/>
    </source>
</evidence>
<gene>
    <name evidence="4" type="ORF">CLV45_2033</name>
</gene>
<keyword evidence="2" id="KW-0732">Signal</keyword>
<evidence type="ECO:0000259" key="3">
    <source>
        <dbReference type="Pfam" id="PF14730"/>
    </source>
</evidence>
<evidence type="ECO:0000313" key="4">
    <source>
        <dbReference type="EMBL" id="PJJ60604.1"/>
    </source>
</evidence>
<dbReference type="EMBL" id="PGFA01000001">
    <property type="protein sequence ID" value="PJJ60604.1"/>
    <property type="molecule type" value="Genomic_DNA"/>
</dbReference>
<feature type="signal peptide" evidence="2">
    <location>
        <begin position="1"/>
        <end position="19"/>
    </location>
</feature>
<dbReference type="AlphaFoldDB" id="A0A2M9BRM3"/>
<feature type="chain" id="PRO_5014857585" description="DUF4468 domain-containing protein" evidence="2">
    <location>
        <begin position="20"/>
        <end position="256"/>
    </location>
</feature>
<protein>
    <recommendedName>
        <fullName evidence="3">DUF4468 domain-containing protein</fullName>
    </recommendedName>
</protein>
<name>A0A2M9BRM3_9BACT</name>
<dbReference type="RefSeq" id="WP_157807403.1">
    <property type="nucleotide sequence ID" value="NZ_PGFA01000001.1"/>
</dbReference>
<proteinExistence type="predicted"/>
<dbReference type="Pfam" id="PF14730">
    <property type="entry name" value="DUF4468"/>
    <property type="match status" value="1"/>
</dbReference>
<comment type="caution">
    <text evidence="4">The sequence shown here is derived from an EMBL/GenBank/DDBJ whole genome shotgun (WGS) entry which is preliminary data.</text>
</comment>
<organism evidence="4 5">
    <name type="scientific">Hymenobacter chitinivorans DSM 11115</name>
    <dbReference type="NCBI Taxonomy" id="1121954"/>
    <lineage>
        <taxon>Bacteria</taxon>
        <taxon>Pseudomonadati</taxon>
        <taxon>Bacteroidota</taxon>
        <taxon>Cytophagia</taxon>
        <taxon>Cytophagales</taxon>
        <taxon>Hymenobacteraceae</taxon>
        <taxon>Hymenobacter</taxon>
    </lineage>
</organism>
<dbReference type="InterPro" id="IPR027823">
    <property type="entry name" value="DUF4468"/>
</dbReference>
<sequence length="256" mass="28280">MPRLLFSVFVVLCAHSALGQTSAGPRVAYYSPRNRLTPTFTTLADTTGQPRYLVLKAPIKAISAPAPGWLRIQRGHNTVLVAARRLVRYPDPIVLPLAAGTGQITFSTTIGADSLKLNELAARSYAWLEQQLGPVKVDSPRPDTLVMSSRTWVPMDLLNSSGRTTAFQLWYTLRLTLTNGWLRYEISRFSRAAEPSPGNPHPRLIPLEKILPPGREFNPATGPGYRQNQQRQQVQATAAELLESLQEAVQRAEGES</sequence>
<evidence type="ECO:0000256" key="1">
    <source>
        <dbReference type="SAM" id="MobiDB-lite"/>
    </source>
</evidence>
<dbReference type="Gene3D" id="3.30.530.80">
    <property type="match status" value="1"/>
</dbReference>